<evidence type="ECO:0000313" key="2">
    <source>
        <dbReference type="EMBL" id="POS70501.1"/>
    </source>
</evidence>
<reference evidence="2" key="1">
    <citation type="submission" date="2017-09" db="EMBL/GenBank/DDBJ databases">
        <title>Polyketide synthases of a Diaporthe helianthi virulent isolate.</title>
        <authorList>
            <person name="Baroncelli R."/>
        </authorList>
    </citation>
    <scope>NUCLEOTIDE SEQUENCE [LARGE SCALE GENOMIC DNA]</scope>
    <source>
        <strain evidence="2">7/96</strain>
    </source>
</reference>
<feature type="compositionally biased region" description="Basic and acidic residues" evidence="1">
    <location>
        <begin position="438"/>
        <end position="447"/>
    </location>
</feature>
<comment type="caution">
    <text evidence="2">The sequence shown here is derived from an EMBL/GenBank/DDBJ whole genome shotgun (WGS) entry which is preliminary data.</text>
</comment>
<keyword evidence="3" id="KW-1185">Reference proteome</keyword>
<name>A0A2P5HJV5_DIAHE</name>
<organism evidence="2 3">
    <name type="scientific">Diaporthe helianthi</name>
    <dbReference type="NCBI Taxonomy" id="158607"/>
    <lineage>
        <taxon>Eukaryota</taxon>
        <taxon>Fungi</taxon>
        <taxon>Dikarya</taxon>
        <taxon>Ascomycota</taxon>
        <taxon>Pezizomycotina</taxon>
        <taxon>Sordariomycetes</taxon>
        <taxon>Sordariomycetidae</taxon>
        <taxon>Diaporthales</taxon>
        <taxon>Diaporthaceae</taxon>
        <taxon>Diaporthe</taxon>
    </lineage>
</organism>
<protein>
    <submittedName>
        <fullName evidence="2">Uncharacterized protein</fullName>
    </submittedName>
</protein>
<feature type="region of interest" description="Disordered" evidence="1">
    <location>
        <begin position="412"/>
        <end position="447"/>
    </location>
</feature>
<dbReference type="EMBL" id="MAVT02001606">
    <property type="protein sequence ID" value="POS70501.1"/>
    <property type="molecule type" value="Genomic_DNA"/>
</dbReference>
<sequence>MSRYVQNLTPDDQSYLDRPDIAPVVFPGWAPEARFGTDIKRTCLLSPGLLSGIPDRKSRNAPRIRRCDLLSFKRIWLENSHRNPDIPGLLRGYWKIDNWPDIRNAVVGIVQYRTFRVCLKNGTGTVIVSTSDIEDILNLCLHHIPAADHTEMPQCTGSFLYNDSQDPQGQNGQVRGRGVQWLLFPVEMEGTFGLLLYLQHFRQKIIRAHGQQRQATKEQVLRALRVFGGPENYRNFIQRNSEALRTVPEPGGNTRLPKGYETLLDEELEGLFNLAASIDVPDPLPLTADERSEQIILLTAQTMQMVQERKAKEREDLKNLFKNVSPDILEARRSAVEQCSRALYHNPSMPRSVENVQQEVQQLWDDHIPGPSSSLVQYYSHFRGPDPSSSGEVQRHLATNAIDSVLDSIQASTISGGDYGPPSDFDEQPDDSQSYCARDSRRPALGW</sequence>
<evidence type="ECO:0000313" key="3">
    <source>
        <dbReference type="Proteomes" id="UP000094444"/>
    </source>
</evidence>
<gene>
    <name evidence="2" type="ORF">DHEL01_v211104</name>
</gene>
<dbReference type="Proteomes" id="UP000094444">
    <property type="component" value="Unassembled WGS sequence"/>
</dbReference>
<dbReference type="OrthoDB" id="10641421at2759"/>
<evidence type="ECO:0000256" key="1">
    <source>
        <dbReference type="SAM" id="MobiDB-lite"/>
    </source>
</evidence>
<accession>A0A2P5HJV5</accession>
<dbReference type="AlphaFoldDB" id="A0A2P5HJV5"/>
<proteinExistence type="predicted"/>
<dbReference type="InParanoid" id="A0A2P5HJV5"/>